<dbReference type="InterPro" id="IPR050173">
    <property type="entry name" value="ABC_transporter_C-like"/>
</dbReference>
<evidence type="ECO:0000256" key="3">
    <source>
        <dbReference type="ARBA" id="ARBA00022741"/>
    </source>
</evidence>
<name>A0ABR0LLP6_9PEZI</name>
<reference evidence="8 9" key="1">
    <citation type="submission" date="2023-08" db="EMBL/GenBank/DDBJ databases">
        <title>Black Yeasts Isolated from many extreme environments.</title>
        <authorList>
            <person name="Coleine C."/>
            <person name="Stajich J.E."/>
            <person name="Selbmann L."/>
        </authorList>
    </citation>
    <scope>NUCLEOTIDE SEQUENCE [LARGE SCALE GENOMIC DNA]</scope>
    <source>
        <strain evidence="8 9">CCFEE 536</strain>
    </source>
</reference>
<feature type="non-terminal residue" evidence="8">
    <location>
        <position position="359"/>
    </location>
</feature>
<evidence type="ECO:0000256" key="4">
    <source>
        <dbReference type="ARBA" id="ARBA00022840"/>
    </source>
</evidence>
<keyword evidence="5 7" id="KW-1133">Transmembrane helix</keyword>
<feature type="transmembrane region" description="Helical" evidence="7">
    <location>
        <begin position="73"/>
        <end position="94"/>
    </location>
</feature>
<evidence type="ECO:0000256" key="5">
    <source>
        <dbReference type="ARBA" id="ARBA00022989"/>
    </source>
</evidence>
<dbReference type="Gene3D" id="1.20.1560.10">
    <property type="entry name" value="ABC transporter type 1, transmembrane domain"/>
    <property type="match status" value="1"/>
</dbReference>
<keyword evidence="9" id="KW-1185">Reference proteome</keyword>
<keyword evidence="3" id="KW-0547">Nucleotide-binding</keyword>
<gene>
    <name evidence="8" type="primary">YBT1_2</name>
    <name evidence="8" type="ORF">LTR16_006671</name>
</gene>
<keyword evidence="1 7" id="KW-0812">Transmembrane</keyword>
<dbReference type="GO" id="GO:0005524">
    <property type="term" value="F:ATP binding"/>
    <property type="evidence" value="ECO:0007669"/>
    <property type="project" value="UniProtKB-KW"/>
</dbReference>
<dbReference type="PANTHER" id="PTHR24223">
    <property type="entry name" value="ATP-BINDING CASSETTE SUB-FAMILY C"/>
    <property type="match status" value="1"/>
</dbReference>
<evidence type="ECO:0000256" key="7">
    <source>
        <dbReference type="SAM" id="Phobius"/>
    </source>
</evidence>
<feature type="transmembrane region" description="Helical" evidence="7">
    <location>
        <begin position="137"/>
        <end position="156"/>
    </location>
</feature>
<feature type="non-terminal residue" evidence="8">
    <location>
        <position position="1"/>
    </location>
</feature>
<sequence length="359" mass="39863">GVLDEPGSDDEFERNEHLVLHPTRSRTDASTYTVDKPRGEALLVIVEELAVLAELGIHIAVLLTHAWGPKGNIAAIAGVATWGYITVLASLRLLLSSSERVSFPKLWYHTAFLYAFQWMFTTLLFRSEIIHPRSKLAQALMSAHFALVTLLLVIALTSRKGNRAVEVEYEGDIEPSREPLASVLSLATFSWVDPIVWKGYHKTYELSDVWNLAPKDKAAAILANYRQVKRTSALAFHLLKYFKRGLLIQSAWAVLSGLNLFVPTLLLKVILEYVEDPDSTPRNAAWFYVGLLFVSGCVSALSAGQALWTGRKICVRLRAVIIGEIYAKALRRRAAARGGDRVLGAKKETEPKGSRLKKA</sequence>
<feature type="transmembrane region" description="Helical" evidence="7">
    <location>
        <begin position="286"/>
        <end position="308"/>
    </location>
</feature>
<feature type="transmembrane region" description="Helical" evidence="7">
    <location>
        <begin position="106"/>
        <end position="125"/>
    </location>
</feature>
<dbReference type="InterPro" id="IPR036640">
    <property type="entry name" value="ABC1_TM_sf"/>
</dbReference>
<evidence type="ECO:0000313" key="8">
    <source>
        <dbReference type="EMBL" id="KAK5196781.1"/>
    </source>
</evidence>
<keyword evidence="4 8" id="KW-0067">ATP-binding</keyword>
<protein>
    <submittedName>
        <fullName evidence="8">Transporter of the ATP-binding cassette (ABC)</fullName>
    </submittedName>
</protein>
<dbReference type="Proteomes" id="UP001357485">
    <property type="component" value="Unassembled WGS sequence"/>
</dbReference>
<dbReference type="EMBL" id="JAVRRA010017703">
    <property type="protein sequence ID" value="KAK5196781.1"/>
    <property type="molecule type" value="Genomic_DNA"/>
</dbReference>
<dbReference type="PANTHER" id="PTHR24223:SF353">
    <property type="entry name" value="ABC TRANSPORTER ATP-BINDING PROTEIN_PERMEASE VMR1-RELATED"/>
    <property type="match status" value="1"/>
</dbReference>
<accession>A0ABR0LLP6</accession>
<keyword evidence="6 7" id="KW-0472">Membrane</keyword>
<comment type="caution">
    <text evidence="8">The sequence shown here is derived from an EMBL/GenBank/DDBJ whole genome shotgun (WGS) entry which is preliminary data.</text>
</comment>
<evidence type="ECO:0000256" key="2">
    <source>
        <dbReference type="ARBA" id="ARBA00022737"/>
    </source>
</evidence>
<organism evidence="8 9">
    <name type="scientific">Cryomyces antarcticus</name>
    <dbReference type="NCBI Taxonomy" id="329879"/>
    <lineage>
        <taxon>Eukaryota</taxon>
        <taxon>Fungi</taxon>
        <taxon>Dikarya</taxon>
        <taxon>Ascomycota</taxon>
        <taxon>Pezizomycotina</taxon>
        <taxon>Dothideomycetes</taxon>
        <taxon>Dothideomycetes incertae sedis</taxon>
        <taxon>Cryomyces</taxon>
    </lineage>
</organism>
<feature type="transmembrane region" description="Helical" evidence="7">
    <location>
        <begin position="246"/>
        <end position="266"/>
    </location>
</feature>
<evidence type="ECO:0000256" key="1">
    <source>
        <dbReference type="ARBA" id="ARBA00022692"/>
    </source>
</evidence>
<dbReference type="SUPFAM" id="SSF90123">
    <property type="entry name" value="ABC transporter transmembrane region"/>
    <property type="match status" value="1"/>
</dbReference>
<proteinExistence type="predicted"/>
<evidence type="ECO:0000256" key="6">
    <source>
        <dbReference type="ARBA" id="ARBA00023136"/>
    </source>
</evidence>
<evidence type="ECO:0000313" key="9">
    <source>
        <dbReference type="Proteomes" id="UP001357485"/>
    </source>
</evidence>
<keyword evidence="2" id="KW-0677">Repeat</keyword>